<evidence type="ECO:0008006" key="3">
    <source>
        <dbReference type="Google" id="ProtNLM"/>
    </source>
</evidence>
<dbReference type="InterPro" id="IPR027417">
    <property type="entry name" value="P-loop_NTPase"/>
</dbReference>
<evidence type="ECO:0000313" key="1">
    <source>
        <dbReference type="EMBL" id="QUH30439.1"/>
    </source>
</evidence>
<evidence type="ECO:0000313" key="2">
    <source>
        <dbReference type="Proteomes" id="UP000677305"/>
    </source>
</evidence>
<dbReference type="AlphaFoldDB" id="A0A8J8MCR8"/>
<reference evidence="1 2" key="1">
    <citation type="submission" date="2020-07" db="EMBL/GenBank/DDBJ databases">
        <title>Vallitalea guaymasensis genome.</title>
        <authorList>
            <person name="Postec A."/>
        </authorList>
    </citation>
    <scope>NUCLEOTIDE SEQUENCE [LARGE SCALE GENOMIC DNA]</scope>
    <source>
        <strain evidence="1 2">Ra1766G1</strain>
    </source>
</reference>
<gene>
    <name evidence="1" type="ORF">HYG85_16610</name>
</gene>
<accession>A0A8J8MCR8</accession>
<dbReference type="RefSeq" id="WP_212690607.1">
    <property type="nucleotide sequence ID" value="NZ_CP058561.1"/>
</dbReference>
<dbReference type="Proteomes" id="UP000677305">
    <property type="component" value="Chromosome"/>
</dbReference>
<proteinExistence type="predicted"/>
<organism evidence="1 2">
    <name type="scientific">Vallitalea guaymasensis</name>
    <dbReference type="NCBI Taxonomy" id="1185412"/>
    <lineage>
        <taxon>Bacteria</taxon>
        <taxon>Bacillati</taxon>
        <taxon>Bacillota</taxon>
        <taxon>Clostridia</taxon>
        <taxon>Lachnospirales</taxon>
        <taxon>Vallitaleaceae</taxon>
        <taxon>Vallitalea</taxon>
    </lineage>
</organism>
<keyword evidence="2" id="KW-1185">Reference proteome</keyword>
<dbReference type="Gene3D" id="3.40.50.300">
    <property type="entry name" value="P-loop containing nucleotide triphosphate hydrolases"/>
    <property type="match status" value="1"/>
</dbReference>
<protein>
    <recommendedName>
        <fullName evidence="3">CobQ/CobB/MinD/ParA nucleotide binding domain-containing protein</fullName>
    </recommendedName>
</protein>
<dbReference type="EMBL" id="CP058561">
    <property type="protein sequence ID" value="QUH30439.1"/>
    <property type="molecule type" value="Genomic_DNA"/>
</dbReference>
<dbReference type="KEGG" id="vgu:HYG85_16610"/>
<name>A0A8J8MCR8_9FIRM</name>
<dbReference type="SUPFAM" id="SSF52540">
    <property type="entry name" value="P-loop containing nucleoside triphosphate hydrolases"/>
    <property type="match status" value="1"/>
</dbReference>
<sequence length="222" mass="25014">MVKGLNISIFTGNFGSGKTEMAINSALRSAEQGKKTVLVDVDVVNPFFRSAEVKPLLEEKNIKVITPNFATTNLDIPSLPASIYSVFSMENTNVFFDVGGDEDGATSLGQFKSYFDSCDYKMYFVINTRRPFTNNEEDIIGLMKQVELRSRLKITDLVNNTNLSYETTEDIILQGQKIIDNVSDMTGIPITYINAKKDISIELPEKHKGKLFYMDLFMQPKF</sequence>